<dbReference type="InterPro" id="IPR050736">
    <property type="entry name" value="Sensor_HK_Regulatory"/>
</dbReference>
<dbReference type="InterPro" id="IPR005467">
    <property type="entry name" value="His_kinase_dom"/>
</dbReference>
<dbReference type="SMART" id="SM00065">
    <property type="entry name" value="GAF"/>
    <property type="match status" value="1"/>
</dbReference>
<keyword evidence="3" id="KW-0597">Phosphoprotein</keyword>
<accession>A0A239KTL0</accession>
<dbReference type="CDD" id="cd00082">
    <property type="entry name" value="HisKA"/>
    <property type="match status" value="1"/>
</dbReference>
<dbReference type="SUPFAM" id="SSF47384">
    <property type="entry name" value="Homodimeric domain of signal transducing histidine kinase"/>
    <property type="match status" value="1"/>
</dbReference>
<keyword evidence="6" id="KW-0902">Two-component regulatory system</keyword>
<dbReference type="PANTHER" id="PTHR43711">
    <property type="entry name" value="TWO-COMPONENT HISTIDINE KINASE"/>
    <property type="match status" value="1"/>
</dbReference>
<dbReference type="InterPro" id="IPR004358">
    <property type="entry name" value="Sig_transdc_His_kin-like_C"/>
</dbReference>
<dbReference type="EMBL" id="FZOQ01000031">
    <property type="protein sequence ID" value="SNT21360.1"/>
    <property type="molecule type" value="Genomic_DNA"/>
</dbReference>
<keyword evidence="9" id="KW-1185">Reference proteome</keyword>
<dbReference type="OrthoDB" id="9810447at2"/>
<dbReference type="SUPFAM" id="SSF55874">
    <property type="entry name" value="ATPase domain of HSP90 chaperone/DNA topoisomerase II/histidine kinase"/>
    <property type="match status" value="1"/>
</dbReference>
<dbReference type="InterPro" id="IPR003661">
    <property type="entry name" value="HisK_dim/P_dom"/>
</dbReference>
<keyword evidence="4" id="KW-0808">Transferase</keyword>
<dbReference type="SUPFAM" id="SSF55781">
    <property type="entry name" value="GAF domain-like"/>
    <property type="match status" value="1"/>
</dbReference>
<dbReference type="SMART" id="SM00387">
    <property type="entry name" value="HATPase_c"/>
    <property type="match status" value="1"/>
</dbReference>
<comment type="catalytic activity">
    <reaction evidence="1">
        <text>ATP + protein L-histidine = ADP + protein N-phospho-L-histidine.</text>
        <dbReference type="EC" id="2.7.13.3"/>
    </reaction>
</comment>
<gene>
    <name evidence="8" type="ORF">SAMN06296052_13144</name>
</gene>
<evidence type="ECO:0000256" key="3">
    <source>
        <dbReference type="ARBA" id="ARBA00022553"/>
    </source>
</evidence>
<evidence type="ECO:0000256" key="6">
    <source>
        <dbReference type="ARBA" id="ARBA00023012"/>
    </source>
</evidence>
<evidence type="ECO:0000259" key="7">
    <source>
        <dbReference type="PROSITE" id="PS50109"/>
    </source>
</evidence>
<dbReference type="CDD" id="cd00075">
    <property type="entry name" value="HATPase"/>
    <property type="match status" value="1"/>
</dbReference>
<evidence type="ECO:0000256" key="4">
    <source>
        <dbReference type="ARBA" id="ARBA00022679"/>
    </source>
</evidence>
<dbReference type="AlphaFoldDB" id="A0A239KTL0"/>
<dbReference type="PANTHER" id="PTHR43711:SF26">
    <property type="entry name" value="SENSOR HISTIDINE KINASE RCSC"/>
    <property type="match status" value="1"/>
</dbReference>
<evidence type="ECO:0000313" key="8">
    <source>
        <dbReference type="EMBL" id="SNT21360.1"/>
    </source>
</evidence>
<dbReference type="Proteomes" id="UP000198432">
    <property type="component" value="Unassembled WGS sequence"/>
</dbReference>
<sequence length="442" mass="49120">MNEQLHHLAQELEQERRQNDFLRRLSVELSQLASLKEKLDNILAMLDLNFQLKHSMLLLPDREQHYLSVFASRGFEEQGLGARVKMGEGVIGVVALRKRRLRMANISRQRQYLQAAAGIGEAGTDVLLPGLKDVESQVAIPLLSNDELVAVLSVESRDHNFFSPEDEAFLMTLSQLLAISIQNAVILEQLEQKVQERTAELVKLNASKDRLFSIIGHDLRSPAAALQHVAELIQYYHEKGNVQQLLELGSKTARAASGINSMLDNLLNWSLSQTGDLQLQIEPLAVYPLLQDVVELHDEFAFSKNISIGLSGLEDAEVMADKNALLTILRNLLSNAIKFTRPGGAVTIEVKTEDDRVRILFRDNGIGISPERMKILFDLHHPKSSKGTAKEKGTGLGMVLVKELLEKTGGEIEVLSHLEEGTTVILRLPACSSLINSVRAQK</sequence>
<dbReference type="InterPro" id="IPR036890">
    <property type="entry name" value="HATPase_C_sf"/>
</dbReference>
<protein>
    <recommendedName>
        <fullName evidence="2">histidine kinase</fullName>
        <ecNumber evidence="2">2.7.13.3</ecNumber>
    </recommendedName>
</protein>
<dbReference type="Pfam" id="PF02518">
    <property type="entry name" value="HATPase_c"/>
    <property type="match status" value="1"/>
</dbReference>
<evidence type="ECO:0000256" key="1">
    <source>
        <dbReference type="ARBA" id="ARBA00000085"/>
    </source>
</evidence>
<name>A0A239KTL0_9BACT</name>
<dbReference type="RefSeq" id="WP_089321516.1">
    <property type="nucleotide sequence ID" value="NZ_FZOQ01000031.1"/>
</dbReference>
<dbReference type="Gene3D" id="3.30.450.40">
    <property type="match status" value="1"/>
</dbReference>
<evidence type="ECO:0000256" key="5">
    <source>
        <dbReference type="ARBA" id="ARBA00022777"/>
    </source>
</evidence>
<evidence type="ECO:0000313" key="9">
    <source>
        <dbReference type="Proteomes" id="UP000198432"/>
    </source>
</evidence>
<dbReference type="InterPro" id="IPR036097">
    <property type="entry name" value="HisK_dim/P_sf"/>
</dbReference>
<dbReference type="PROSITE" id="PS50109">
    <property type="entry name" value="HIS_KIN"/>
    <property type="match status" value="1"/>
</dbReference>
<dbReference type="PRINTS" id="PR00344">
    <property type="entry name" value="BCTRLSENSOR"/>
</dbReference>
<dbReference type="Gene3D" id="1.10.287.130">
    <property type="match status" value="1"/>
</dbReference>
<proteinExistence type="predicted"/>
<dbReference type="InterPro" id="IPR003594">
    <property type="entry name" value="HATPase_dom"/>
</dbReference>
<evidence type="ECO:0000256" key="2">
    <source>
        <dbReference type="ARBA" id="ARBA00012438"/>
    </source>
</evidence>
<feature type="domain" description="Histidine kinase" evidence="7">
    <location>
        <begin position="214"/>
        <end position="432"/>
    </location>
</feature>
<dbReference type="Gene3D" id="3.30.565.10">
    <property type="entry name" value="Histidine kinase-like ATPase, C-terminal domain"/>
    <property type="match status" value="1"/>
</dbReference>
<dbReference type="SMART" id="SM00388">
    <property type="entry name" value="HisKA"/>
    <property type="match status" value="1"/>
</dbReference>
<organism evidence="8 9">
    <name type="scientific">Pontibacter ummariensis</name>
    <dbReference type="NCBI Taxonomy" id="1610492"/>
    <lineage>
        <taxon>Bacteria</taxon>
        <taxon>Pseudomonadati</taxon>
        <taxon>Bacteroidota</taxon>
        <taxon>Cytophagia</taxon>
        <taxon>Cytophagales</taxon>
        <taxon>Hymenobacteraceae</taxon>
        <taxon>Pontibacter</taxon>
    </lineage>
</organism>
<dbReference type="InterPro" id="IPR003018">
    <property type="entry name" value="GAF"/>
</dbReference>
<dbReference type="InterPro" id="IPR029016">
    <property type="entry name" value="GAF-like_dom_sf"/>
</dbReference>
<dbReference type="EC" id="2.7.13.3" evidence="2"/>
<keyword evidence="5" id="KW-0418">Kinase</keyword>
<dbReference type="Pfam" id="PF13185">
    <property type="entry name" value="GAF_2"/>
    <property type="match status" value="1"/>
</dbReference>
<reference evidence="9" key="1">
    <citation type="submission" date="2017-06" db="EMBL/GenBank/DDBJ databases">
        <authorList>
            <person name="Varghese N."/>
            <person name="Submissions S."/>
        </authorList>
    </citation>
    <scope>NUCLEOTIDE SEQUENCE [LARGE SCALE GENOMIC DNA]</scope>
    <source>
        <strain evidence="9">NKM1</strain>
    </source>
</reference>
<dbReference type="GO" id="GO:0000155">
    <property type="term" value="F:phosphorelay sensor kinase activity"/>
    <property type="evidence" value="ECO:0007669"/>
    <property type="project" value="InterPro"/>
</dbReference>